<feature type="domain" description="Reverse transcriptase" evidence="2">
    <location>
        <begin position="337"/>
        <end position="496"/>
    </location>
</feature>
<dbReference type="Proteomes" id="UP000597762">
    <property type="component" value="Unassembled WGS sequence"/>
</dbReference>
<proteinExistence type="predicted"/>
<feature type="compositionally biased region" description="Basic and acidic residues" evidence="1">
    <location>
        <begin position="177"/>
        <end position="190"/>
    </location>
</feature>
<sequence length="496" mass="56512">MYQTHPNQWNELKKRRDASYRSHARTYVRWTIDDLRRMAALEREALSFNVHNINTYIGSCRSSDQISCRRQLRPCPGPDGAQPQVVLGESGCDLPPRGPHRLVQWPPWRGLSASGLAPRLVLTSAPPGTTDADLAPLLTGRTIIAIRSKRRRLPRVSTLVGNSDPAPQDPPDEEPDKTEARPSDDVQHDDSRGIVEYINGLLPLISNTNIRNKAELALSEPDGFSLLFYEVFPKNRTRNRRSIPPVKTGIWQRRRQRSAIYKFLQRLHSRSPKSVVERLVDSDLSYEGLVAERSFSEEDFLRKWKPVFERDCFADLARDHPTNSFPHPRVRCRLRPCVRRPPGAKPVIFSPLVTFIKKVEVPGDPLEFRLIATGNYFVRVFHRVLASRFEASLPDHQDQAGFQRLDEIAHNVLKLHAAISEARNKNENLVVASVDIRKAFDSLSHKALLGILRRKGVPDLLLHYFRSYFSSIRLQIGMDLIHPVHRGVKQGDPLAP</sequence>
<dbReference type="OrthoDB" id="6285785at2759"/>
<dbReference type="AlphaFoldDB" id="A0A812CP78"/>
<organism evidence="3 4">
    <name type="scientific">Acanthosepion pharaonis</name>
    <name type="common">Pharaoh cuttlefish</name>
    <name type="synonym">Sepia pharaonis</name>
    <dbReference type="NCBI Taxonomy" id="158019"/>
    <lineage>
        <taxon>Eukaryota</taxon>
        <taxon>Metazoa</taxon>
        <taxon>Spiralia</taxon>
        <taxon>Lophotrochozoa</taxon>
        <taxon>Mollusca</taxon>
        <taxon>Cephalopoda</taxon>
        <taxon>Coleoidea</taxon>
        <taxon>Decapodiformes</taxon>
        <taxon>Sepiida</taxon>
        <taxon>Sepiina</taxon>
        <taxon>Sepiidae</taxon>
        <taxon>Acanthosepion</taxon>
    </lineage>
</organism>
<feature type="region of interest" description="Disordered" evidence="1">
    <location>
        <begin position="155"/>
        <end position="190"/>
    </location>
</feature>
<accession>A0A812CP78</accession>
<comment type="caution">
    <text evidence="3">The sequence shown here is derived from an EMBL/GenBank/DDBJ whole genome shotgun (WGS) entry which is preliminary data.</text>
</comment>
<dbReference type="InterPro" id="IPR000477">
    <property type="entry name" value="RT_dom"/>
</dbReference>
<keyword evidence="4" id="KW-1185">Reference proteome</keyword>
<evidence type="ECO:0000313" key="4">
    <source>
        <dbReference type="Proteomes" id="UP000597762"/>
    </source>
</evidence>
<evidence type="ECO:0000256" key="1">
    <source>
        <dbReference type="SAM" id="MobiDB-lite"/>
    </source>
</evidence>
<evidence type="ECO:0000259" key="2">
    <source>
        <dbReference type="PROSITE" id="PS50878"/>
    </source>
</evidence>
<dbReference type="Pfam" id="PF00078">
    <property type="entry name" value="RVT_1"/>
    <property type="match status" value="1"/>
</dbReference>
<name>A0A812CP78_ACAPH</name>
<protein>
    <recommendedName>
        <fullName evidence="2">Reverse transcriptase domain-containing protein</fullName>
    </recommendedName>
</protein>
<dbReference type="EMBL" id="CAHIKZ030001857">
    <property type="protein sequence ID" value="CAE1275773.1"/>
    <property type="molecule type" value="Genomic_DNA"/>
</dbReference>
<reference evidence="3" key="1">
    <citation type="submission" date="2021-01" db="EMBL/GenBank/DDBJ databases">
        <authorList>
            <person name="Li R."/>
            <person name="Bekaert M."/>
        </authorList>
    </citation>
    <scope>NUCLEOTIDE SEQUENCE</scope>
    <source>
        <strain evidence="3">Farmed</strain>
    </source>
</reference>
<dbReference type="PANTHER" id="PTHR19446">
    <property type="entry name" value="REVERSE TRANSCRIPTASES"/>
    <property type="match status" value="1"/>
</dbReference>
<evidence type="ECO:0000313" key="3">
    <source>
        <dbReference type="EMBL" id="CAE1275773.1"/>
    </source>
</evidence>
<gene>
    <name evidence="3" type="ORF">SPHA_39664</name>
</gene>
<dbReference type="PROSITE" id="PS50878">
    <property type="entry name" value="RT_POL"/>
    <property type="match status" value="1"/>
</dbReference>